<dbReference type="Pfam" id="PF08808">
    <property type="entry name" value="RES"/>
    <property type="match status" value="1"/>
</dbReference>
<dbReference type="SMART" id="SM00953">
    <property type="entry name" value="RES"/>
    <property type="match status" value="1"/>
</dbReference>
<comment type="caution">
    <text evidence="2">The sequence shown here is derived from an EMBL/GenBank/DDBJ whole genome shotgun (WGS) entry which is preliminary data.</text>
</comment>
<protein>
    <submittedName>
        <fullName evidence="2">RES domain-containing protein</fullName>
    </submittedName>
</protein>
<dbReference type="InterPro" id="IPR014914">
    <property type="entry name" value="RES_dom"/>
</dbReference>
<evidence type="ECO:0000313" key="3">
    <source>
        <dbReference type="Proteomes" id="UP000295525"/>
    </source>
</evidence>
<organism evidence="2 3">
    <name type="scientific">Paralcaligenes ureilyticus</name>
    <dbReference type="NCBI Taxonomy" id="627131"/>
    <lineage>
        <taxon>Bacteria</taxon>
        <taxon>Pseudomonadati</taxon>
        <taxon>Pseudomonadota</taxon>
        <taxon>Betaproteobacteria</taxon>
        <taxon>Burkholderiales</taxon>
        <taxon>Alcaligenaceae</taxon>
        <taxon>Paralcaligenes</taxon>
    </lineage>
</organism>
<dbReference type="Proteomes" id="UP000295525">
    <property type="component" value="Unassembled WGS sequence"/>
</dbReference>
<name>A0A4R3MC19_9BURK</name>
<sequence>MILWRVSAFADLSGLGGLLASGRWHRSGRPIVYLAETPSGAMLEVLVHLEIDPEDIPDNLRLLRVDIPDHASVQTLDALPAGWEENAHGTRDMGDSWLRKSNTLLLRVPSAIMPHTHNVLLNPAHPQASLVKVTVETLQLDKRLLKGL</sequence>
<dbReference type="RefSeq" id="WP_132579490.1">
    <property type="nucleotide sequence ID" value="NZ_SMAJ01000001.1"/>
</dbReference>
<dbReference type="OrthoDB" id="9789501at2"/>
<feature type="domain" description="RES" evidence="1">
    <location>
        <begin position="11"/>
        <end position="135"/>
    </location>
</feature>
<evidence type="ECO:0000259" key="1">
    <source>
        <dbReference type="SMART" id="SM00953"/>
    </source>
</evidence>
<dbReference type="AlphaFoldDB" id="A0A4R3MC19"/>
<dbReference type="EMBL" id="SMAJ01000001">
    <property type="protein sequence ID" value="TCT11090.1"/>
    <property type="molecule type" value="Genomic_DNA"/>
</dbReference>
<evidence type="ECO:0000313" key="2">
    <source>
        <dbReference type="EMBL" id="TCT11090.1"/>
    </source>
</evidence>
<reference evidence="2 3" key="1">
    <citation type="submission" date="2019-03" db="EMBL/GenBank/DDBJ databases">
        <title>Genomic Encyclopedia of Type Strains, Phase IV (KMG-IV): sequencing the most valuable type-strain genomes for metagenomic binning, comparative biology and taxonomic classification.</title>
        <authorList>
            <person name="Goeker M."/>
        </authorList>
    </citation>
    <scope>NUCLEOTIDE SEQUENCE [LARGE SCALE GENOMIC DNA]</scope>
    <source>
        <strain evidence="2 3">DSM 24591</strain>
    </source>
</reference>
<keyword evidence="3" id="KW-1185">Reference proteome</keyword>
<gene>
    <name evidence="2" type="ORF">EDC26_101318</name>
</gene>
<proteinExistence type="predicted"/>
<accession>A0A4R3MC19</accession>